<evidence type="ECO:0000256" key="9">
    <source>
        <dbReference type="HAMAP-Rule" id="MF_00237"/>
    </source>
</evidence>
<keyword evidence="2 9" id="KW-0813">Transport</keyword>
<keyword evidence="13" id="KW-1185">Reference proteome</keyword>
<sequence length="123" mass="13239">MFDLGWTELLLIGIVALIVVGPKDLPGMFRTLGRFTAKARNMAREFQRAMDDAADTAGMKDTVKDLKDLANPRKMGLDKLNEAADAFEKWEPKKPSGPPPSGATTTPPDQNAAAPAPETKSDA</sequence>
<dbReference type="InterPro" id="IPR018448">
    <property type="entry name" value="TatB"/>
</dbReference>
<organism evidence="12 13">
    <name type="scientific">Rhodovulum strictum</name>
    <dbReference type="NCBI Taxonomy" id="58314"/>
    <lineage>
        <taxon>Bacteria</taxon>
        <taxon>Pseudomonadati</taxon>
        <taxon>Pseudomonadota</taxon>
        <taxon>Alphaproteobacteria</taxon>
        <taxon>Rhodobacterales</taxon>
        <taxon>Paracoccaceae</taxon>
        <taxon>Rhodovulum</taxon>
    </lineage>
</organism>
<feature type="region of interest" description="Disordered" evidence="10">
    <location>
        <begin position="88"/>
        <end position="123"/>
    </location>
</feature>
<keyword evidence="5 9" id="KW-0653">Protein transport</keyword>
<dbReference type="GO" id="GO:0043953">
    <property type="term" value="P:protein transport by the Tat complex"/>
    <property type="evidence" value="ECO:0007669"/>
    <property type="project" value="UniProtKB-UniRule"/>
</dbReference>
<evidence type="ECO:0000256" key="10">
    <source>
        <dbReference type="SAM" id="MobiDB-lite"/>
    </source>
</evidence>
<gene>
    <name evidence="9 12" type="primary">tatB</name>
    <name evidence="12" type="ORF">GH815_05510</name>
</gene>
<dbReference type="HAMAP" id="MF_00237">
    <property type="entry name" value="TatB"/>
    <property type="match status" value="1"/>
</dbReference>
<evidence type="ECO:0000256" key="4">
    <source>
        <dbReference type="ARBA" id="ARBA00022692"/>
    </source>
</evidence>
<evidence type="ECO:0000256" key="8">
    <source>
        <dbReference type="ARBA" id="ARBA00023136"/>
    </source>
</evidence>
<dbReference type="Gene3D" id="1.20.5.3310">
    <property type="match status" value="1"/>
</dbReference>
<dbReference type="OrthoDB" id="7206969at2"/>
<comment type="function">
    <text evidence="9">Part of the twin-arginine translocation (Tat) system that transports large folded proteins containing a characteristic twin-arginine motif in their signal peptide across membranes. Together with TatC, TatB is part of a receptor directly interacting with Tat signal peptides. TatB may form an oligomeric binding site that transiently accommodates folded Tat precursor proteins before their translocation.</text>
</comment>
<dbReference type="PRINTS" id="PR01506">
    <property type="entry name" value="TATBPROTEIN"/>
</dbReference>
<keyword evidence="8 9" id="KW-0472">Membrane</keyword>
<dbReference type="NCBIfam" id="TIGR01410">
    <property type="entry name" value="tatB"/>
    <property type="match status" value="1"/>
</dbReference>
<evidence type="ECO:0000256" key="5">
    <source>
        <dbReference type="ARBA" id="ARBA00022927"/>
    </source>
</evidence>
<comment type="caution">
    <text evidence="12">The sequence shown here is derived from an EMBL/GenBank/DDBJ whole genome shotgun (WGS) entry which is preliminary data.</text>
</comment>
<evidence type="ECO:0000256" key="7">
    <source>
        <dbReference type="ARBA" id="ARBA00023010"/>
    </source>
</evidence>
<dbReference type="PANTHER" id="PTHR33162">
    <property type="entry name" value="SEC-INDEPENDENT PROTEIN TRANSLOCASE PROTEIN TATA, CHLOROPLASTIC"/>
    <property type="match status" value="1"/>
</dbReference>
<keyword evidence="3 9" id="KW-1003">Cell membrane</keyword>
<evidence type="ECO:0000256" key="3">
    <source>
        <dbReference type="ARBA" id="ARBA00022475"/>
    </source>
</evidence>
<dbReference type="Pfam" id="PF02416">
    <property type="entry name" value="TatA_B_E"/>
    <property type="match status" value="1"/>
</dbReference>
<dbReference type="RefSeq" id="WP_153747756.1">
    <property type="nucleotide sequence ID" value="NZ_BAAADI010000026.1"/>
</dbReference>
<keyword evidence="6 9" id="KW-1133">Transmembrane helix</keyword>
<comment type="subcellular location">
    <subcellularLocation>
        <location evidence="9">Cell membrane</location>
        <topology evidence="9">Single-pass membrane protein</topology>
    </subcellularLocation>
    <subcellularLocation>
        <location evidence="1">Membrane</location>
        <topology evidence="1">Single-pass membrane protein</topology>
    </subcellularLocation>
</comment>
<evidence type="ECO:0000313" key="12">
    <source>
        <dbReference type="EMBL" id="MRH20444.1"/>
    </source>
</evidence>
<protein>
    <recommendedName>
        <fullName evidence="9">Sec-independent protein translocase protein TatB</fullName>
    </recommendedName>
</protein>
<dbReference type="GO" id="GO:0033281">
    <property type="term" value="C:TAT protein transport complex"/>
    <property type="evidence" value="ECO:0007669"/>
    <property type="project" value="UniProtKB-UniRule"/>
</dbReference>
<feature type="transmembrane region" description="Helical" evidence="11">
    <location>
        <begin position="6"/>
        <end position="25"/>
    </location>
</feature>
<proteinExistence type="inferred from homology"/>
<comment type="similarity">
    <text evidence="9">Belongs to the TatB family.</text>
</comment>
<evidence type="ECO:0000256" key="11">
    <source>
        <dbReference type="SAM" id="Phobius"/>
    </source>
</evidence>
<dbReference type="InterPro" id="IPR003369">
    <property type="entry name" value="TatA/B/E"/>
</dbReference>
<reference evidence="12 13" key="1">
    <citation type="submission" date="2019-11" db="EMBL/GenBank/DDBJ databases">
        <title>Draft Whole-Genome sequence of the marine photosynthetic bacterium Rhodovulum strictum DSM 11289.</title>
        <authorList>
            <person name="Kyndt J.A."/>
            <person name="Meyer T.E."/>
        </authorList>
    </citation>
    <scope>NUCLEOTIDE SEQUENCE [LARGE SCALE GENOMIC DNA]</scope>
    <source>
        <strain evidence="12 13">DSM 11289</strain>
    </source>
</reference>
<dbReference type="Proteomes" id="UP000466730">
    <property type="component" value="Unassembled WGS sequence"/>
</dbReference>
<evidence type="ECO:0000256" key="2">
    <source>
        <dbReference type="ARBA" id="ARBA00022448"/>
    </source>
</evidence>
<evidence type="ECO:0000256" key="6">
    <source>
        <dbReference type="ARBA" id="ARBA00022989"/>
    </source>
</evidence>
<name>A0A844B7S4_9RHOB</name>
<dbReference type="AlphaFoldDB" id="A0A844B7S4"/>
<evidence type="ECO:0000256" key="1">
    <source>
        <dbReference type="ARBA" id="ARBA00004167"/>
    </source>
</evidence>
<evidence type="ECO:0000313" key="13">
    <source>
        <dbReference type="Proteomes" id="UP000466730"/>
    </source>
</evidence>
<comment type="subunit">
    <text evidence="9">The Tat system comprises two distinct complexes: a TatABC complex, containing multiple copies of TatA, TatB and TatC subunits, and a separate TatA complex, containing only TatA subunits. Substrates initially bind to the TatABC complex, which probably triggers association of the separate TatA complex to form the active translocon.</text>
</comment>
<keyword evidence="4 9" id="KW-0812">Transmembrane</keyword>
<dbReference type="GO" id="GO:0008320">
    <property type="term" value="F:protein transmembrane transporter activity"/>
    <property type="evidence" value="ECO:0007669"/>
    <property type="project" value="UniProtKB-UniRule"/>
</dbReference>
<dbReference type="PANTHER" id="PTHR33162:SF1">
    <property type="entry name" value="SEC-INDEPENDENT PROTEIN TRANSLOCASE PROTEIN TATA, CHLOROPLASTIC"/>
    <property type="match status" value="1"/>
</dbReference>
<keyword evidence="7 9" id="KW-0811">Translocation</keyword>
<dbReference type="EMBL" id="WJPO01000005">
    <property type="protein sequence ID" value="MRH20444.1"/>
    <property type="molecule type" value="Genomic_DNA"/>
</dbReference>
<accession>A0A844B7S4</accession>